<dbReference type="EMBL" id="PQIB02000005">
    <property type="protein sequence ID" value="RLN19805.1"/>
    <property type="molecule type" value="Genomic_DNA"/>
</dbReference>
<sequence length="241" mass="25461">MVGSSTERSRTAIGAAYQSVLVALDAAAGAPLLLYEHLAGTVAGAAGHKPEAPAGAADEGRVLAGGALEDAAELAGLVQAADLLGAADEHAADEELRERESAAPRGEDTLELPPERGVHGDVALVHGDAEPPQRGAHRAAVRERAAHAAERRRVEDHRPQALRVGRRQRRRRRWQVAPLVRVVVVVGERPGQVPRLLVLGARPRCATADVVHLRMPPPPGRWPVKCTVKAGESATTRGKGR</sequence>
<gene>
    <name evidence="2" type="ORF">C2845_PM02G25860</name>
</gene>
<name>A0A3L6SFQ6_PANMI</name>
<dbReference type="AlphaFoldDB" id="A0A3L6SFQ6"/>
<feature type="region of interest" description="Disordered" evidence="1">
    <location>
        <begin position="92"/>
        <end position="115"/>
    </location>
</feature>
<feature type="region of interest" description="Disordered" evidence="1">
    <location>
        <begin position="128"/>
        <end position="164"/>
    </location>
</feature>
<protein>
    <submittedName>
        <fullName evidence="2">Uncharacterized protein</fullName>
    </submittedName>
</protein>
<evidence type="ECO:0000313" key="2">
    <source>
        <dbReference type="EMBL" id="RLN19805.1"/>
    </source>
</evidence>
<feature type="compositionally biased region" description="Basic and acidic residues" evidence="1">
    <location>
        <begin position="140"/>
        <end position="159"/>
    </location>
</feature>
<dbReference type="Proteomes" id="UP000275267">
    <property type="component" value="Unassembled WGS sequence"/>
</dbReference>
<accession>A0A3L6SFQ6</accession>
<evidence type="ECO:0000256" key="1">
    <source>
        <dbReference type="SAM" id="MobiDB-lite"/>
    </source>
</evidence>
<organism evidence="2 3">
    <name type="scientific">Panicum miliaceum</name>
    <name type="common">Proso millet</name>
    <name type="synonym">Broomcorn millet</name>
    <dbReference type="NCBI Taxonomy" id="4540"/>
    <lineage>
        <taxon>Eukaryota</taxon>
        <taxon>Viridiplantae</taxon>
        <taxon>Streptophyta</taxon>
        <taxon>Embryophyta</taxon>
        <taxon>Tracheophyta</taxon>
        <taxon>Spermatophyta</taxon>
        <taxon>Magnoliopsida</taxon>
        <taxon>Liliopsida</taxon>
        <taxon>Poales</taxon>
        <taxon>Poaceae</taxon>
        <taxon>PACMAD clade</taxon>
        <taxon>Panicoideae</taxon>
        <taxon>Panicodae</taxon>
        <taxon>Paniceae</taxon>
        <taxon>Panicinae</taxon>
        <taxon>Panicum</taxon>
        <taxon>Panicum sect. Panicum</taxon>
    </lineage>
</organism>
<keyword evidence="3" id="KW-1185">Reference proteome</keyword>
<evidence type="ECO:0000313" key="3">
    <source>
        <dbReference type="Proteomes" id="UP000275267"/>
    </source>
</evidence>
<comment type="caution">
    <text evidence="2">The sequence shown here is derived from an EMBL/GenBank/DDBJ whole genome shotgun (WGS) entry which is preliminary data.</text>
</comment>
<proteinExistence type="predicted"/>
<reference evidence="3" key="1">
    <citation type="journal article" date="2019" name="Nat. Commun.">
        <title>The genome of broomcorn millet.</title>
        <authorList>
            <person name="Zou C."/>
            <person name="Miki D."/>
            <person name="Li D."/>
            <person name="Tang Q."/>
            <person name="Xiao L."/>
            <person name="Rajput S."/>
            <person name="Deng P."/>
            <person name="Jia W."/>
            <person name="Huang R."/>
            <person name="Zhang M."/>
            <person name="Sun Y."/>
            <person name="Hu J."/>
            <person name="Fu X."/>
            <person name="Schnable P.S."/>
            <person name="Li F."/>
            <person name="Zhang H."/>
            <person name="Feng B."/>
            <person name="Zhu X."/>
            <person name="Liu R."/>
            <person name="Schnable J.C."/>
            <person name="Zhu J.-K."/>
            <person name="Zhang H."/>
        </authorList>
    </citation>
    <scope>NUCLEOTIDE SEQUENCE [LARGE SCALE GENOMIC DNA]</scope>
</reference>